<evidence type="ECO:0000313" key="1">
    <source>
        <dbReference type="EMBL" id="GBM16613.1"/>
    </source>
</evidence>
<organism evidence="1 2">
    <name type="scientific">Araneus ventricosus</name>
    <name type="common">Orbweaver spider</name>
    <name type="synonym">Epeira ventricosa</name>
    <dbReference type="NCBI Taxonomy" id="182803"/>
    <lineage>
        <taxon>Eukaryota</taxon>
        <taxon>Metazoa</taxon>
        <taxon>Ecdysozoa</taxon>
        <taxon>Arthropoda</taxon>
        <taxon>Chelicerata</taxon>
        <taxon>Arachnida</taxon>
        <taxon>Araneae</taxon>
        <taxon>Araneomorphae</taxon>
        <taxon>Entelegynae</taxon>
        <taxon>Araneoidea</taxon>
        <taxon>Araneidae</taxon>
        <taxon>Araneus</taxon>
    </lineage>
</organism>
<dbReference type="EMBL" id="BGPR01089769">
    <property type="protein sequence ID" value="GBM16613.1"/>
    <property type="molecule type" value="Genomic_DNA"/>
</dbReference>
<comment type="caution">
    <text evidence="1">The sequence shown here is derived from an EMBL/GenBank/DDBJ whole genome shotgun (WGS) entry which is preliminary data.</text>
</comment>
<keyword evidence="2" id="KW-1185">Reference proteome</keyword>
<sequence length="163" mass="17413">MEGWNVFDVTDWKKTVILVALNGSSGIGCIVQALLGRFHSTDSAIRKIYFNAMVGLNGADENWSGAGRGTGSSAVHFELCIIANVGSGTFTADKSTILDRGMEKSANNAKKRKRNLGRRAGPLDIHFIGTGLSSPAVLLSGTFAVQIPVVAEKSPFRQCTKNR</sequence>
<proteinExistence type="predicted"/>
<dbReference type="AlphaFoldDB" id="A0A4Y2DIH8"/>
<accession>A0A4Y2DIH8</accession>
<reference evidence="1 2" key="1">
    <citation type="journal article" date="2019" name="Sci. Rep.">
        <title>Orb-weaving spider Araneus ventricosus genome elucidates the spidroin gene catalogue.</title>
        <authorList>
            <person name="Kono N."/>
            <person name="Nakamura H."/>
            <person name="Ohtoshi R."/>
            <person name="Moran D.A.P."/>
            <person name="Shinohara A."/>
            <person name="Yoshida Y."/>
            <person name="Fujiwara M."/>
            <person name="Mori M."/>
            <person name="Tomita M."/>
            <person name="Arakawa K."/>
        </authorList>
    </citation>
    <scope>NUCLEOTIDE SEQUENCE [LARGE SCALE GENOMIC DNA]</scope>
</reference>
<evidence type="ECO:0000313" key="2">
    <source>
        <dbReference type="Proteomes" id="UP000499080"/>
    </source>
</evidence>
<protein>
    <submittedName>
        <fullName evidence="1">Uncharacterized protein</fullName>
    </submittedName>
</protein>
<name>A0A4Y2DIH8_ARAVE</name>
<dbReference type="Proteomes" id="UP000499080">
    <property type="component" value="Unassembled WGS sequence"/>
</dbReference>
<gene>
    <name evidence="1" type="ORF">AVEN_86246_1</name>
</gene>